<sequence>MDVPTIMPVLQWLGIAMPTMYAGITLQYSFSTHDIASFGPPKVMARQWLQFYQRGPSWVLPTVLCGTASNAALAALRHAGSGPASSFFLFRSAAAPVYAAAAAAILAIMPLTMLYFEPGINGACKWKIETVLRDEGFNMPEKRAGRPSPLRQSGTMQSRRYAETRTLQELLWEWERINHVRWVIGLAAAMASGWATLCL</sequence>
<feature type="transmembrane region" description="Helical" evidence="6">
    <location>
        <begin position="58"/>
        <end position="76"/>
    </location>
</feature>
<protein>
    <recommendedName>
        <fullName evidence="9">DUF1772-domain-containing protein</fullName>
    </recommendedName>
</protein>
<comment type="similarity">
    <text evidence="5">Belongs to the anthrone oxygenase family.</text>
</comment>
<dbReference type="Proteomes" id="UP001217918">
    <property type="component" value="Unassembled WGS sequence"/>
</dbReference>
<keyword evidence="4 6" id="KW-0472">Membrane</keyword>
<organism evidence="7 8">
    <name type="scientific">Phyllachora maydis</name>
    <dbReference type="NCBI Taxonomy" id="1825666"/>
    <lineage>
        <taxon>Eukaryota</taxon>
        <taxon>Fungi</taxon>
        <taxon>Dikarya</taxon>
        <taxon>Ascomycota</taxon>
        <taxon>Pezizomycotina</taxon>
        <taxon>Sordariomycetes</taxon>
        <taxon>Sordariomycetidae</taxon>
        <taxon>Phyllachorales</taxon>
        <taxon>Phyllachoraceae</taxon>
        <taxon>Phyllachora</taxon>
    </lineage>
</organism>
<evidence type="ECO:0000256" key="5">
    <source>
        <dbReference type="ARBA" id="ARBA00034313"/>
    </source>
</evidence>
<keyword evidence="2 6" id="KW-0812">Transmembrane</keyword>
<dbReference type="PANTHER" id="PTHR35042:SF1">
    <property type="entry name" value="DUF1772-DOMAIN-CONTAINING PROTEIN"/>
    <property type="match status" value="1"/>
</dbReference>
<reference evidence="7" key="1">
    <citation type="journal article" date="2023" name="Mol. Plant Microbe Interact.">
        <title>Elucidating the Obligate Nature and Biological Capacity of an Invasive Fungal Corn Pathogen.</title>
        <authorList>
            <person name="MacCready J.S."/>
            <person name="Roggenkamp E.M."/>
            <person name="Gdanetz K."/>
            <person name="Chilvers M.I."/>
        </authorList>
    </citation>
    <scope>NUCLEOTIDE SEQUENCE</scope>
    <source>
        <strain evidence="7">PM02</strain>
    </source>
</reference>
<evidence type="ECO:0000256" key="6">
    <source>
        <dbReference type="SAM" id="Phobius"/>
    </source>
</evidence>
<proteinExistence type="inferred from homology"/>
<name>A0AAD9I5J4_9PEZI</name>
<keyword evidence="8" id="KW-1185">Reference proteome</keyword>
<feature type="transmembrane region" description="Helical" evidence="6">
    <location>
        <begin position="88"/>
        <end position="109"/>
    </location>
</feature>
<comment type="subcellular location">
    <subcellularLocation>
        <location evidence="1">Membrane</location>
        <topology evidence="1">Multi-pass membrane protein</topology>
    </subcellularLocation>
</comment>
<evidence type="ECO:0000256" key="2">
    <source>
        <dbReference type="ARBA" id="ARBA00022692"/>
    </source>
</evidence>
<feature type="transmembrane region" description="Helical" evidence="6">
    <location>
        <begin position="12"/>
        <end position="30"/>
    </location>
</feature>
<dbReference type="GO" id="GO:0016020">
    <property type="term" value="C:membrane"/>
    <property type="evidence" value="ECO:0007669"/>
    <property type="project" value="UniProtKB-SubCell"/>
</dbReference>
<dbReference type="Pfam" id="PF08592">
    <property type="entry name" value="Anthrone_oxy"/>
    <property type="match status" value="1"/>
</dbReference>
<keyword evidence="3 6" id="KW-1133">Transmembrane helix</keyword>
<evidence type="ECO:0000256" key="3">
    <source>
        <dbReference type="ARBA" id="ARBA00022989"/>
    </source>
</evidence>
<evidence type="ECO:0000256" key="4">
    <source>
        <dbReference type="ARBA" id="ARBA00023136"/>
    </source>
</evidence>
<accession>A0AAD9I5J4</accession>
<comment type="caution">
    <text evidence="7">The sequence shown here is derived from an EMBL/GenBank/DDBJ whole genome shotgun (WGS) entry which is preliminary data.</text>
</comment>
<evidence type="ECO:0008006" key="9">
    <source>
        <dbReference type="Google" id="ProtNLM"/>
    </source>
</evidence>
<dbReference type="EMBL" id="JAQQPM010000004">
    <property type="protein sequence ID" value="KAK2071049.1"/>
    <property type="molecule type" value="Genomic_DNA"/>
</dbReference>
<dbReference type="InterPro" id="IPR013901">
    <property type="entry name" value="Anthrone_oxy"/>
</dbReference>
<dbReference type="AlphaFoldDB" id="A0AAD9I5J4"/>
<evidence type="ECO:0000256" key="1">
    <source>
        <dbReference type="ARBA" id="ARBA00004141"/>
    </source>
</evidence>
<evidence type="ECO:0000313" key="7">
    <source>
        <dbReference type="EMBL" id="KAK2071049.1"/>
    </source>
</evidence>
<evidence type="ECO:0000313" key="8">
    <source>
        <dbReference type="Proteomes" id="UP001217918"/>
    </source>
</evidence>
<dbReference type="PANTHER" id="PTHR35042">
    <property type="entry name" value="ANTHRONE OXYGENASE ENCC"/>
    <property type="match status" value="1"/>
</dbReference>
<gene>
    <name evidence="7" type="ORF">P8C59_005504</name>
</gene>